<dbReference type="PANTHER" id="PTHR45782">
    <property type="entry name" value="MITOCHONDRIAL RIBOSOME-ASSOCIATED GTPASE 1"/>
    <property type="match status" value="1"/>
</dbReference>
<dbReference type="GO" id="GO:0032543">
    <property type="term" value="P:mitochondrial translation"/>
    <property type="evidence" value="ECO:0007669"/>
    <property type="project" value="TreeGrafter"/>
</dbReference>
<evidence type="ECO:0000256" key="2">
    <source>
        <dbReference type="ARBA" id="ARBA00023134"/>
    </source>
</evidence>
<keyword evidence="3" id="KW-0812">Transmembrane</keyword>
<evidence type="ECO:0000256" key="3">
    <source>
        <dbReference type="SAM" id="Phobius"/>
    </source>
</evidence>
<organism evidence="4 5">
    <name type="scientific">Acorus gramineus</name>
    <name type="common">Dwarf sweet flag</name>
    <dbReference type="NCBI Taxonomy" id="55184"/>
    <lineage>
        <taxon>Eukaryota</taxon>
        <taxon>Viridiplantae</taxon>
        <taxon>Streptophyta</taxon>
        <taxon>Embryophyta</taxon>
        <taxon>Tracheophyta</taxon>
        <taxon>Spermatophyta</taxon>
        <taxon>Magnoliopsida</taxon>
        <taxon>Liliopsida</taxon>
        <taxon>Acoraceae</taxon>
        <taxon>Acorus</taxon>
    </lineage>
</organism>
<keyword evidence="3" id="KW-0472">Membrane</keyword>
<keyword evidence="1" id="KW-0547">Nucleotide-binding</keyword>
<dbReference type="AlphaFoldDB" id="A0AAV9B9M4"/>
<keyword evidence="5" id="KW-1185">Reference proteome</keyword>
<accession>A0AAV9B9M4</accession>
<dbReference type="EMBL" id="JAUJYN010000004">
    <property type="protein sequence ID" value="KAK1273359.1"/>
    <property type="molecule type" value="Genomic_DNA"/>
</dbReference>
<name>A0AAV9B9M4_ACOGR</name>
<dbReference type="InterPro" id="IPR027417">
    <property type="entry name" value="P-loop_NTPase"/>
</dbReference>
<evidence type="ECO:0000313" key="4">
    <source>
        <dbReference type="EMBL" id="KAK1273359.1"/>
    </source>
</evidence>
<dbReference type="Proteomes" id="UP001179952">
    <property type="component" value="Unassembled WGS sequence"/>
</dbReference>
<dbReference type="GO" id="GO:0005525">
    <property type="term" value="F:GTP binding"/>
    <property type="evidence" value="ECO:0007669"/>
    <property type="project" value="UniProtKB-KW"/>
</dbReference>
<dbReference type="PANTHER" id="PTHR45782:SF1">
    <property type="entry name" value="DAR GTPASE 2, MITOCHONDRIAL"/>
    <property type="match status" value="1"/>
</dbReference>
<keyword evidence="3" id="KW-1133">Transmembrane helix</keyword>
<dbReference type="Gene3D" id="3.40.50.300">
    <property type="entry name" value="P-loop containing nucleotide triphosphate hydrolases"/>
    <property type="match status" value="1"/>
</dbReference>
<evidence type="ECO:0000256" key="1">
    <source>
        <dbReference type="ARBA" id="ARBA00022741"/>
    </source>
</evidence>
<keyword evidence="2" id="KW-0342">GTP-binding</keyword>
<sequence>MASSTLLRRLGESISGKSSAWFGPHTSAAARAVLDRVRMVDLVLEVRDARIPLSSAFEPPKGVYSSPSFKRVIVLNKADLADRSQTDEWMSYFEEQNCVCLKVNSHNKNSMEKVFEYGALLLRMVWLMISLTIWMVMCVIKDSFLNGYEIAQCFLAILNSGEDGCSRVALKLLNLYRIGRLGHYTLDSVPRVPHGPID</sequence>
<comment type="caution">
    <text evidence="4">The sequence shown here is derived from an EMBL/GenBank/DDBJ whole genome shotgun (WGS) entry which is preliminary data.</text>
</comment>
<feature type="transmembrane region" description="Helical" evidence="3">
    <location>
        <begin position="114"/>
        <end position="137"/>
    </location>
</feature>
<proteinExistence type="predicted"/>
<dbReference type="GO" id="GO:0003924">
    <property type="term" value="F:GTPase activity"/>
    <property type="evidence" value="ECO:0007669"/>
    <property type="project" value="TreeGrafter"/>
</dbReference>
<gene>
    <name evidence="4" type="ORF">QJS04_geneDACA012107</name>
</gene>
<dbReference type="SUPFAM" id="SSF52540">
    <property type="entry name" value="P-loop containing nucleoside triphosphate hydrolases"/>
    <property type="match status" value="1"/>
</dbReference>
<evidence type="ECO:0000313" key="5">
    <source>
        <dbReference type="Proteomes" id="UP001179952"/>
    </source>
</evidence>
<dbReference type="GO" id="GO:0005739">
    <property type="term" value="C:mitochondrion"/>
    <property type="evidence" value="ECO:0007669"/>
    <property type="project" value="TreeGrafter"/>
</dbReference>
<reference evidence="4" key="2">
    <citation type="submission" date="2023-06" db="EMBL/GenBank/DDBJ databases">
        <authorList>
            <person name="Ma L."/>
            <person name="Liu K.-W."/>
            <person name="Li Z."/>
            <person name="Hsiao Y.-Y."/>
            <person name="Qi Y."/>
            <person name="Fu T."/>
            <person name="Tang G."/>
            <person name="Zhang D."/>
            <person name="Sun W.-H."/>
            <person name="Liu D.-K."/>
            <person name="Li Y."/>
            <person name="Chen G.-Z."/>
            <person name="Liu X.-D."/>
            <person name="Liao X.-Y."/>
            <person name="Jiang Y.-T."/>
            <person name="Yu X."/>
            <person name="Hao Y."/>
            <person name="Huang J."/>
            <person name="Zhao X.-W."/>
            <person name="Ke S."/>
            <person name="Chen Y.-Y."/>
            <person name="Wu W.-L."/>
            <person name="Hsu J.-L."/>
            <person name="Lin Y.-F."/>
            <person name="Huang M.-D."/>
            <person name="Li C.-Y."/>
            <person name="Huang L."/>
            <person name="Wang Z.-W."/>
            <person name="Zhao X."/>
            <person name="Zhong W.-Y."/>
            <person name="Peng D.-H."/>
            <person name="Ahmad S."/>
            <person name="Lan S."/>
            <person name="Zhang J.-S."/>
            <person name="Tsai W.-C."/>
            <person name="Van De Peer Y."/>
            <person name="Liu Z.-J."/>
        </authorList>
    </citation>
    <scope>NUCLEOTIDE SEQUENCE</scope>
    <source>
        <strain evidence="4">SCP</strain>
        <tissue evidence="4">Leaves</tissue>
    </source>
</reference>
<reference evidence="4" key="1">
    <citation type="journal article" date="2023" name="Nat. Commun.">
        <title>Diploid and tetraploid genomes of Acorus and the evolution of monocots.</title>
        <authorList>
            <person name="Ma L."/>
            <person name="Liu K.W."/>
            <person name="Li Z."/>
            <person name="Hsiao Y.Y."/>
            <person name="Qi Y."/>
            <person name="Fu T."/>
            <person name="Tang G.D."/>
            <person name="Zhang D."/>
            <person name="Sun W.H."/>
            <person name="Liu D.K."/>
            <person name="Li Y."/>
            <person name="Chen G.Z."/>
            <person name="Liu X.D."/>
            <person name="Liao X.Y."/>
            <person name="Jiang Y.T."/>
            <person name="Yu X."/>
            <person name="Hao Y."/>
            <person name="Huang J."/>
            <person name="Zhao X.W."/>
            <person name="Ke S."/>
            <person name="Chen Y.Y."/>
            <person name="Wu W.L."/>
            <person name="Hsu J.L."/>
            <person name="Lin Y.F."/>
            <person name="Huang M.D."/>
            <person name="Li C.Y."/>
            <person name="Huang L."/>
            <person name="Wang Z.W."/>
            <person name="Zhao X."/>
            <person name="Zhong W.Y."/>
            <person name="Peng D.H."/>
            <person name="Ahmad S."/>
            <person name="Lan S."/>
            <person name="Zhang J.S."/>
            <person name="Tsai W.C."/>
            <person name="Van de Peer Y."/>
            <person name="Liu Z.J."/>
        </authorList>
    </citation>
    <scope>NUCLEOTIDE SEQUENCE</scope>
    <source>
        <strain evidence="4">SCP</strain>
    </source>
</reference>
<protein>
    <submittedName>
        <fullName evidence="4">Uncharacterized protein</fullName>
    </submittedName>
</protein>